<dbReference type="SUPFAM" id="SSF52091">
    <property type="entry name" value="SpoIIaa-like"/>
    <property type="match status" value="1"/>
</dbReference>
<dbReference type="InterPro" id="IPR021866">
    <property type="entry name" value="SpoIIAA-like"/>
</dbReference>
<name>A0A4R0YTZ3_9GAMM</name>
<dbReference type="EMBL" id="SJTG01000001">
    <property type="protein sequence ID" value="TCI12875.1"/>
    <property type="molecule type" value="Genomic_DNA"/>
</dbReference>
<evidence type="ECO:0000313" key="1">
    <source>
        <dbReference type="EMBL" id="TCI12875.1"/>
    </source>
</evidence>
<dbReference type="InterPro" id="IPR036513">
    <property type="entry name" value="STAS_dom_sf"/>
</dbReference>
<reference evidence="1 2" key="1">
    <citation type="submission" date="2019-02" db="EMBL/GenBank/DDBJ databases">
        <title>Dyella amyloliquefaciens sp. nov., isolated from forest soil.</title>
        <authorList>
            <person name="Gao Z.-H."/>
            <person name="Qiu L.-H."/>
        </authorList>
    </citation>
    <scope>NUCLEOTIDE SEQUENCE [LARGE SCALE GENOMIC DNA]</scope>
    <source>
        <strain evidence="1 2">KACC 12747</strain>
    </source>
</reference>
<dbReference type="AlphaFoldDB" id="A0A4R0YTZ3"/>
<dbReference type="InterPro" id="IPR038396">
    <property type="entry name" value="SpoIIAA-like_sf"/>
</dbReference>
<evidence type="ECO:0000313" key="2">
    <source>
        <dbReference type="Proteomes" id="UP000291822"/>
    </source>
</evidence>
<gene>
    <name evidence="1" type="ORF">EZM97_06020</name>
</gene>
<dbReference type="Pfam" id="PF11964">
    <property type="entry name" value="SpoIIAA-like"/>
    <property type="match status" value="1"/>
</dbReference>
<sequence>MIVQMTGLPPGVIGFTAHNQVTAADYERVIIPDIEAAFAINRKLRVIFHIDQDFTGFDAAAMWDDAKLGMRHFSGWERAALVTDVGWLRTLSKTLGFLSPGEFRLFSTAQLDEARAWVCEAEGG</sequence>
<dbReference type="RefSeq" id="WP_131150346.1">
    <property type="nucleotide sequence ID" value="NZ_SJTG01000001.1"/>
</dbReference>
<comment type="caution">
    <text evidence="1">The sequence shown here is derived from an EMBL/GenBank/DDBJ whole genome shotgun (WGS) entry which is preliminary data.</text>
</comment>
<protein>
    <submittedName>
        <fullName evidence="1">STAS/SEC14 domain-containing protein</fullName>
    </submittedName>
</protein>
<dbReference type="Gene3D" id="3.40.50.10600">
    <property type="entry name" value="SpoIIaa-like domains"/>
    <property type="match status" value="1"/>
</dbReference>
<proteinExistence type="predicted"/>
<keyword evidence="2" id="KW-1185">Reference proteome</keyword>
<organism evidence="1 2">
    <name type="scientific">Dyella soli</name>
    <dbReference type="NCBI Taxonomy" id="522319"/>
    <lineage>
        <taxon>Bacteria</taxon>
        <taxon>Pseudomonadati</taxon>
        <taxon>Pseudomonadota</taxon>
        <taxon>Gammaproteobacteria</taxon>
        <taxon>Lysobacterales</taxon>
        <taxon>Rhodanobacteraceae</taxon>
        <taxon>Dyella</taxon>
    </lineage>
</organism>
<accession>A0A4R0YTZ3</accession>
<dbReference type="Proteomes" id="UP000291822">
    <property type="component" value="Unassembled WGS sequence"/>
</dbReference>